<name>A0A1Y4EFM9_9FIRM</name>
<feature type="transmembrane region" description="Helical" evidence="6">
    <location>
        <begin position="73"/>
        <end position="98"/>
    </location>
</feature>
<organism evidence="8 9">
    <name type="scientific">Thomasclavelia spiroformis</name>
    <dbReference type="NCBI Taxonomy" id="29348"/>
    <lineage>
        <taxon>Bacteria</taxon>
        <taxon>Bacillati</taxon>
        <taxon>Bacillota</taxon>
        <taxon>Erysipelotrichia</taxon>
        <taxon>Erysipelotrichales</taxon>
        <taxon>Coprobacillaceae</taxon>
        <taxon>Thomasclavelia</taxon>
    </lineage>
</organism>
<sequence>MDNITFGKYIPINSTIHQLDPRLKILTLLIFLIAIFFDAGLIGYAIMAIFTIITTIISNINLKLILKAVKPMLFMMLFLMIFNIFLIKTGELLVSLGFIKIYSDALLQSAYIFIRLVLIITMTTILTSSTKPLDLTLAIEDLLNPLKKIGFPSHELAMMISIALRFIPDLLDEAKRIMKAQASRGVDFSEGKLTDKIKAIISLIIPLFISAFQRAEDLANAMESRNYNPEAKRTRYKTLKWRRTDTLAFIFTAIVSGCVITLSFIL</sequence>
<comment type="subcellular location">
    <subcellularLocation>
        <location evidence="1">Membrane</location>
        <topology evidence="1">Multi-pass membrane protein</topology>
    </subcellularLocation>
</comment>
<reference evidence="9" key="1">
    <citation type="submission" date="2017-04" db="EMBL/GenBank/DDBJ databases">
        <title>Function of individual gut microbiota members based on whole genome sequencing of pure cultures obtained from chicken caecum.</title>
        <authorList>
            <person name="Medvecky M."/>
            <person name="Cejkova D."/>
            <person name="Polansky O."/>
            <person name="Karasova D."/>
            <person name="Kubasova T."/>
            <person name="Cizek A."/>
            <person name="Rychlik I."/>
        </authorList>
    </citation>
    <scope>NUCLEOTIDE SEQUENCE [LARGE SCALE GENOMIC DNA]</scope>
    <source>
        <strain evidence="9">An149</strain>
    </source>
</reference>
<reference evidence="8" key="2">
    <citation type="journal article" date="2018" name="BMC Genomics">
        <title>Whole genome sequencing and function prediction of 133 gut anaerobes isolated from chicken caecum in pure cultures.</title>
        <authorList>
            <person name="Medvecky M."/>
            <person name="Cejkova D."/>
            <person name="Polansky O."/>
            <person name="Karasova D."/>
            <person name="Kubasova T."/>
            <person name="Cizek A."/>
            <person name="Rychlik I."/>
        </authorList>
    </citation>
    <scope>NUCLEOTIDE SEQUENCE</scope>
    <source>
        <strain evidence="8">An149</strain>
    </source>
</reference>
<reference evidence="7" key="3">
    <citation type="journal article" date="2021" name="PeerJ">
        <title>Extensive microbial diversity within the chicken gut microbiome revealed by metagenomics and culture.</title>
        <authorList>
            <person name="Gilroy R."/>
            <person name="Ravi A."/>
            <person name="Getino M."/>
            <person name="Pursley I."/>
            <person name="Horton D.L."/>
            <person name="Alikhan N.F."/>
            <person name="Baker D."/>
            <person name="Gharbi K."/>
            <person name="Hall N."/>
            <person name="Watson M."/>
            <person name="Adriaenssens E.M."/>
            <person name="Foster-Nyarko E."/>
            <person name="Jarju S."/>
            <person name="Secka A."/>
            <person name="Antonio M."/>
            <person name="Oren A."/>
            <person name="Chaudhuri R.R."/>
            <person name="La Ragione R."/>
            <person name="Hildebrand F."/>
            <person name="Pallen M.J."/>
        </authorList>
    </citation>
    <scope>NUCLEOTIDE SEQUENCE</scope>
    <source>
        <strain evidence="7">CHK193-16274</strain>
    </source>
</reference>
<gene>
    <name evidence="8" type="ORF">B5E91_10630</name>
    <name evidence="7" type="ORF">K8V91_04080</name>
</gene>
<keyword evidence="3 6" id="KW-0812">Transmembrane</keyword>
<dbReference type="Pfam" id="PF02361">
    <property type="entry name" value="CbiQ"/>
    <property type="match status" value="1"/>
</dbReference>
<proteinExistence type="predicted"/>
<evidence type="ECO:0000313" key="8">
    <source>
        <dbReference type="EMBL" id="OUQ04361.1"/>
    </source>
</evidence>
<evidence type="ECO:0000256" key="1">
    <source>
        <dbReference type="ARBA" id="ARBA00004141"/>
    </source>
</evidence>
<evidence type="ECO:0000256" key="2">
    <source>
        <dbReference type="ARBA" id="ARBA00022475"/>
    </source>
</evidence>
<dbReference type="PANTHER" id="PTHR34857:SF2">
    <property type="entry name" value="SLL0384 PROTEIN"/>
    <property type="match status" value="1"/>
</dbReference>
<keyword evidence="5 6" id="KW-0472">Membrane</keyword>
<evidence type="ECO:0000256" key="5">
    <source>
        <dbReference type="ARBA" id="ARBA00023136"/>
    </source>
</evidence>
<keyword evidence="2" id="KW-1003">Cell membrane</keyword>
<dbReference type="Proteomes" id="UP000749320">
    <property type="component" value="Unassembled WGS sequence"/>
</dbReference>
<evidence type="ECO:0000313" key="7">
    <source>
        <dbReference type="EMBL" id="HJF40082.1"/>
    </source>
</evidence>
<evidence type="ECO:0000256" key="3">
    <source>
        <dbReference type="ARBA" id="ARBA00022692"/>
    </source>
</evidence>
<dbReference type="EMBL" id="DYWV01000137">
    <property type="protein sequence ID" value="HJF40082.1"/>
    <property type="molecule type" value="Genomic_DNA"/>
</dbReference>
<dbReference type="RefSeq" id="WP_087257474.1">
    <property type="nucleotide sequence ID" value="NZ_CAJFOD010000001.1"/>
</dbReference>
<evidence type="ECO:0000256" key="4">
    <source>
        <dbReference type="ARBA" id="ARBA00022989"/>
    </source>
</evidence>
<dbReference type="GO" id="GO:0005886">
    <property type="term" value="C:plasma membrane"/>
    <property type="evidence" value="ECO:0007669"/>
    <property type="project" value="UniProtKB-ARBA"/>
</dbReference>
<evidence type="ECO:0000313" key="9">
    <source>
        <dbReference type="Proteomes" id="UP000196258"/>
    </source>
</evidence>
<dbReference type="InterPro" id="IPR003339">
    <property type="entry name" value="ABC/ECF_trnsptr_transmembrane"/>
</dbReference>
<dbReference type="Proteomes" id="UP000196258">
    <property type="component" value="Unassembled WGS sequence"/>
</dbReference>
<dbReference type="EMBL" id="NFLB01000012">
    <property type="protein sequence ID" value="OUQ04361.1"/>
    <property type="molecule type" value="Genomic_DNA"/>
</dbReference>
<dbReference type="AlphaFoldDB" id="A0A1Y4EFM9"/>
<comment type="caution">
    <text evidence="8">The sequence shown here is derived from an EMBL/GenBank/DDBJ whole genome shotgun (WGS) entry which is preliminary data.</text>
</comment>
<protein>
    <submittedName>
        <fullName evidence="7 8">Transporter</fullName>
    </submittedName>
</protein>
<feature type="transmembrane region" description="Helical" evidence="6">
    <location>
        <begin position="149"/>
        <end position="167"/>
    </location>
</feature>
<dbReference type="PANTHER" id="PTHR34857">
    <property type="entry name" value="SLL0384 PROTEIN"/>
    <property type="match status" value="1"/>
</dbReference>
<keyword evidence="4 6" id="KW-1133">Transmembrane helix</keyword>
<reference evidence="7" key="4">
    <citation type="submission" date="2021-09" db="EMBL/GenBank/DDBJ databases">
        <authorList>
            <person name="Gilroy R."/>
        </authorList>
    </citation>
    <scope>NUCLEOTIDE SEQUENCE</scope>
    <source>
        <strain evidence="7">CHK193-16274</strain>
    </source>
</reference>
<dbReference type="CDD" id="cd16914">
    <property type="entry name" value="EcfT"/>
    <property type="match status" value="1"/>
</dbReference>
<feature type="transmembrane region" description="Helical" evidence="6">
    <location>
        <begin position="246"/>
        <end position="265"/>
    </location>
</feature>
<evidence type="ECO:0000256" key="6">
    <source>
        <dbReference type="SAM" id="Phobius"/>
    </source>
</evidence>
<accession>A0A1Y4EFM9</accession>
<feature type="transmembrane region" description="Helical" evidence="6">
    <location>
        <begin position="110"/>
        <end position="129"/>
    </location>
</feature>
<feature type="transmembrane region" description="Helical" evidence="6">
    <location>
        <begin position="25"/>
        <end position="53"/>
    </location>
</feature>
<dbReference type="InterPro" id="IPR051611">
    <property type="entry name" value="ECF_transporter_component"/>
</dbReference>